<name>A0A7J6A821_AMEME</name>
<accession>A0A7J6A821</accession>
<sequence length="84" mass="9831">MLSNFLFLEVHNTNDFSWFLNTVSPKIRPLSLKPEVSKFVLLCWSQYRVDLQSGELKDKTKHRAAGLQSSRLWVQAMRFHASIH</sequence>
<evidence type="ECO:0000313" key="2">
    <source>
        <dbReference type="Proteomes" id="UP000593565"/>
    </source>
</evidence>
<reference evidence="1 2" key="1">
    <citation type="submission" date="2020-02" db="EMBL/GenBank/DDBJ databases">
        <title>A chromosome-scale genome assembly of the black bullhead catfish (Ameiurus melas).</title>
        <authorList>
            <person name="Wen M."/>
            <person name="Zham M."/>
            <person name="Cabau C."/>
            <person name="Klopp C."/>
            <person name="Donnadieu C."/>
            <person name="Roques C."/>
            <person name="Bouchez O."/>
            <person name="Lampietro C."/>
            <person name="Jouanno E."/>
            <person name="Herpin A."/>
            <person name="Louis A."/>
            <person name="Berthelot C."/>
            <person name="Parey E."/>
            <person name="Roest-Crollius H."/>
            <person name="Braasch I."/>
            <person name="Postlethwait J."/>
            <person name="Robinson-Rechavi M."/>
            <person name="Echchiki A."/>
            <person name="Begum T."/>
            <person name="Montfort J."/>
            <person name="Schartl M."/>
            <person name="Bobe J."/>
            <person name="Guiguen Y."/>
        </authorList>
    </citation>
    <scope>NUCLEOTIDE SEQUENCE [LARGE SCALE GENOMIC DNA]</scope>
    <source>
        <strain evidence="1">M_S1</strain>
        <tissue evidence="1">Blood</tissue>
    </source>
</reference>
<organism evidence="1 2">
    <name type="scientific">Ameiurus melas</name>
    <name type="common">Black bullhead</name>
    <name type="synonym">Silurus melas</name>
    <dbReference type="NCBI Taxonomy" id="219545"/>
    <lineage>
        <taxon>Eukaryota</taxon>
        <taxon>Metazoa</taxon>
        <taxon>Chordata</taxon>
        <taxon>Craniata</taxon>
        <taxon>Vertebrata</taxon>
        <taxon>Euteleostomi</taxon>
        <taxon>Actinopterygii</taxon>
        <taxon>Neopterygii</taxon>
        <taxon>Teleostei</taxon>
        <taxon>Ostariophysi</taxon>
        <taxon>Siluriformes</taxon>
        <taxon>Ictaluridae</taxon>
        <taxon>Ameiurus</taxon>
    </lineage>
</organism>
<protein>
    <submittedName>
        <fullName evidence="1">Uncharacterized protein</fullName>
    </submittedName>
</protein>
<dbReference type="AlphaFoldDB" id="A0A7J6A821"/>
<proteinExistence type="predicted"/>
<dbReference type="Proteomes" id="UP000593565">
    <property type="component" value="Unassembled WGS sequence"/>
</dbReference>
<comment type="caution">
    <text evidence="1">The sequence shown here is derived from an EMBL/GenBank/DDBJ whole genome shotgun (WGS) entry which is preliminary data.</text>
</comment>
<gene>
    <name evidence="1" type="ORF">AMELA_G00187160</name>
</gene>
<keyword evidence="2" id="KW-1185">Reference proteome</keyword>
<evidence type="ECO:0000313" key="1">
    <source>
        <dbReference type="EMBL" id="KAF4078913.1"/>
    </source>
</evidence>
<dbReference type="EMBL" id="JAAGNN010000016">
    <property type="protein sequence ID" value="KAF4078913.1"/>
    <property type="molecule type" value="Genomic_DNA"/>
</dbReference>